<evidence type="ECO:0000313" key="1">
    <source>
        <dbReference type="EMBL" id="PXV67295.1"/>
    </source>
</evidence>
<dbReference type="EMBL" id="QICM01000008">
    <property type="protein sequence ID" value="PXV67295.1"/>
    <property type="molecule type" value="Genomic_DNA"/>
</dbReference>
<dbReference type="EMBL" id="SOAA01000002">
    <property type="protein sequence ID" value="TDS34606.1"/>
    <property type="molecule type" value="Genomic_DNA"/>
</dbReference>
<evidence type="ECO:0000313" key="6">
    <source>
        <dbReference type="Proteomes" id="UP000324896"/>
    </source>
</evidence>
<dbReference type="PIRSF" id="PIRSF027386">
    <property type="entry name" value="UCP027386_ABC_sbc_TM0202"/>
    <property type="match status" value="1"/>
</dbReference>
<dbReference type="RefSeq" id="WP_110300836.1">
    <property type="nucleotide sequence ID" value="NZ_FMYT01000007.1"/>
</dbReference>
<evidence type="ECO:0000313" key="5">
    <source>
        <dbReference type="Proteomes" id="UP000295758"/>
    </source>
</evidence>
<evidence type="ECO:0000313" key="3">
    <source>
        <dbReference type="EMBL" id="TDS34606.1"/>
    </source>
</evidence>
<reference evidence="3 5" key="3">
    <citation type="submission" date="2019-03" db="EMBL/GenBank/DDBJ databases">
        <title>Deep subsurface shale carbon reservoir microbial communities from Ohio and West Virginia, USA.</title>
        <authorList>
            <person name="Wrighton K."/>
        </authorList>
    </citation>
    <scope>NUCLEOTIDE SEQUENCE [LARGE SCALE GENOMIC DNA]</scope>
    <source>
        <strain evidence="3 5">UTICA-S4D12</strain>
    </source>
</reference>
<dbReference type="SUPFAM" id="SSF53850">
    <property type="entry name" value="Periplasmic binding protein-like II"/>
    <property type="match status" value="1"/>
</dbReference>
<gene>
    <name evidence="3" type="ORF">BY453_10240</name>
    <name evidence="1" type="ORF">C8C78_10840</name>
    <name evidence="2" type="ORF">SAMN04488597_10743</name>
</gene>
<organism evidence="2 6">
    <name type="scientific">Halanaerobium congolense</name>
    <dbReference type="NCBI Taxonomy" id="54121"/>
    <lineage>
        <taxon>Bacteria</taxon>
        <taxon>Bacillati</taxon>
        <taxon>Bacillota</taxon>
        <taxon>Clostridia</taxon>
        <taxon>Halanaerobiales</taxon>
        <taxon>Halanaerobiaceae</taxon>
        <taxon>Halanaerobium</taxon>
    </lineage>
</organism>
<dbReference type="PANTHER" id="PTHR30024">
    <property type="entry name" value="ALIPHATIC SULFONATES-BINDING PROTEIN-RELATED"/>
    <property type="match status" value="1"/>
</dbReference>
<accession>A0A1G6LYV6</accession>
<dbReference type="PANTHER" id="PTHR30024:SF46">
    <property type="entry name" value="ABC TRANSPORTER, SUBSTRATE-BINDING LIPOPROTEIN"/>
    <property type="match status" value="1"/>
</dbReference>
<proteinExistence type="predicted"/>
<sequence>MFKKNNLFTVIFLFIFLLAAAVPVSALEVNVQAPTVPGALPFLWMQEKIELPAALEIKLNLSSDHQRGMSLLAQNDIDLLITGSNVGANAYNRGINLKMMNVNTWGIDYLLTNGFKTESWADLRGKNLALPLQGGPLDFLARYLAQKNGLDPEKDLNLIYRALPGGAQLFMAGELEAIILPEPLVTISLANREEAVLSMDLQEEWAKLNGDNRIPFVALFVNGEFSSKYPQFTDIINAYYAKGVEWINNNPEAAAELAAEHFEIPAPIFKKSLNRVNLNIYSEMESRKLTELYFGEMLKMYPELLGGSLPDEEFYY</sequence>
<evidence type="ECO:0000313" key="2">
    <source>
        <dbReference type="EMBL" id="SDC48462.1"/>
    </source>
</evidence>
<dbReference type="Gene3D" id="3.40.190.10">
    <property type="entry name" value="Periplasmic binding protein-like II"/>
    <property type="match status" value="2"/>
</dbReference>
<protein>
    <submittedName>
        <fullName evidence="2">NitT/TauT family transport system substrate-binding protein</fullName>
    </submittedName>
</protein>
<dbReference type="Pfam" id="PF13379">
    <property type="entry name" value="NMT1_2"/>
    <property type="match status" value="1"/>
</dbReference>
<dbReference type="Proteomes" id="UP000324896">
    <property type="component" value="Unassembled WGS sequence"/>
</dbReference>
<name>A0A1G6LYV6_9FIRM</name>
<dbReference type="AlphaFoldDB" id="A0A1G6LYV6"/>
<dbReference type="Proteomes" id="UP000295758">
    <property type="component" value="Unassembled WGS sequence"/>
</dbReference>
<evidence type="ECO:0000313" key="4">
    <source>
        <dbReference type="Proteomes" id="UP000247389"/>
    </source>
</evidence>
<reference evidence="1 4" key="2">
    <citation type="submission" date="2018-04" db="EMBL/GenBank/DDBJ databases">
        <title>Subsurface microbial communities from deep shales in Ohio and West Virginia, USA.</title>
        <authorList>
            <person name="Wrighton K."/>
        </authorList>
    </citation>
    <scope>NUCLEOTIDE SEQUENCE [LARGE SCALE GENOMIC DNA]</scope>
    <source>
        <strain evidence="1 4">MSL28</strain>
    </source>
</reference>
<dbReference type="EMBL" id="FMYT01000007">
    <property type="protein sequence ID" value="SDC48462.1"/>
    <property type="molecule type" value="Genomic_DNA"/>
</dbReference>
<dbReference type="Proteomes" id="UP000247389">
    <property type="component" value="Unassembled WGS sequence"/>
</dbReference>
<reference evidence="2 6" key="1">
    <citation type="submission" date="2016-10" db="EMBL/GenBank/DDBJ databases">
        <authorList>
            <person name="Varghese N."/>
            <person name="Submissions S."/>
        </authorList>
    </citation>
    <scope>NUCLEOTIDE SEQUENCE [LARGE SCALE GENOMIC DNA]</scope>
    <source>
        <strain evidence="2 6">WG10</strain>
    </source>
</reference>
<dbReference type="InterPro" id="IPR027024">
    <property type="entry name" value="UCP027386_ABC_sbc_TM0202"/>
</dbReference>